<dbReference type="SUPFAM" id="SSF52317">
    <property type="entry name" value="Class I glutamine amidotransferase-like"/>
    <property type="match status" value="1"/>
</dbReference>
<sequence length="256" mass="28048">MTADDNSATSGFGFGYGPGVVPLQQSTAVLAAPIRLAILETDTPQPKALERNVSNVLSISAYDVVNDPESYPALQDVDAVLITGSKATAFHDDPWIVKLVEYTKRAIDSGVKVVGICFGHQIVGRAMGAKLGTGDKGWEIAVTEVDLTPKGKEIFQLEKMRIHQMHRDVVFNFPKDAVSLGYNALCRIHSMYSPGKYITVQGHPEFTEEIMTEILFNRHTSGVFSDDMYADAMKRSPVPHDGVAIARAFIKFMREG</sequence>
<dbReference type="PROSITE" id="PS51273">
    <property type="entry name" value="GATASE_TYPE_1"/>
    <property type="match status" value="1"/>
</dbReference>
<reference evidence="2 3" key="1">
    <citation type="submission" date="2024-01" db="EMBL/GenBank/DDBJ databases">
        <title>Complete genome of Cladobotryum mycophilum ATHUM6906.</title>
        <authorList>
            <person name="Christinaki A.C."/>
            <person name="Myridakis A.I."/>
            <person name="Kouvelis V.N."/>
        </authorList>
    </citation>
    <scope>NUCLEOTIDE SEQUENCE [LARGE SCALE GENOMIC DNA]</scope>
    <source>
        <strain evidence="2 3">ATHUM6906</strain>
    </source>
</reference>
<evidence type="ECO:0000313" key="3">
    <source>
        <dbReference type="Proteomes" id="UP001338125"/>
    </source>
</evidence>
<name>A0ABR0SGU2_9HYPO</name>
<evidence type="ECO:0000259" key="1">
    <source>
        <dbReference type="Pfam" id="PF00117"/>
    </source>
</evidence>
<evidence type="ECO:0000313" key="2">
    <source>
        <dbReference type="EMBL" id="KAK5991404.1"/>
    </source>
</evidence>
<dbReference type="PANTHER" id="PTHR42695">
    <property type="entry name" value="GLUTAMINE AMIDOTRANSFERASE YLR126C-RELATED"/>
    <property type="match status" value="1"/>
</dbReference>
<keyword evidence="3" id="KW-1185">Reference proteome</keyword>
<gene>
    <name evidence="2" type="ORF">PT974_09685</name>
</gene>
<dbReference type="InterPro" id="IPR017926">
    <property type="entry name" value="GATASE"/>
</dbReference>
<dbReference type="InterPro" id="IPR029062">
    <property type="entry name" value="Class_I_gatase-like"/>
</dbReference>
<protein>
    <submittedName>
        <fullName evidence="2">Glutamine amidotransferase-like protein C13C5.04</fullName>
    </submittedName>
</protein>
<proteinExistence type="predicted"/>
<dbReference type="Gene3D" id="3.40.50.880">
    <property type="match status" value="1"/>
</dbReference>
<dbReference type="Pfam" id="PF00117">
    <property type="entry name" value="GATase"/>
    <property type="match status" value="1"/>
</dbReference>
<dbReference type="EMBL" id="JAVFKD010000014">
    <property type="protein sequence ID" value="KAK5991404.1"/>
    <property type="molecule type" value="Genomic_DNA"/>
</dbReference>
<dbReference type="PANTHER" id="PTHR42695:SF5">
    <property type="entry name" value="GLUTAMINE AMIDOTRANSFERASE YLR126C-RELATED"/>
    <property type="match status" value="1"/>
</dbReference>
<dbReference type="InterPro" id="IPR044992">
    <property type="entry name" value="ChyE-like"/>
</dbReference>
<accession>A0ABR0SGU2</accession>
<feature type="domain" description="Glutamine amidotransferase" evidence="1">
    <location>
        <begin position="73"/>
        <end position="218"/>
    </location>
</feature>
<dbReference type="Proteomes" id="UP001338125">
    <property type="component" value="Unassembled WGS sequence"/>
</dbReference>
<comment type="caution">
    <text evidence="2">The sequence shown here is derived from an EMBL/GenBank/DDBJ whole genome shotgun (WGS) entry which is preliminary data.</text>
</comment>
<dbReference type="CDD" id="cd01741">
    <property type="entry name" value="GATase1_1"/>
    <property type="match status" value="1"/>
</dbReference>
<organism evidence="2 3">
    <name type="scientific">Cladobotryum mycophilum</name>
    <dbReference type="NCBI Taxonomy" id="491253"/>
    <lineage>
        <taxon>Eukaryota</taxon>
        <taxon>Fungi</taxon>
        <taxon>Dikarya</taxon>
        <taxon>Ascomycota</taxon>
        <taxon>Pezizomycotina</taxon>
        <taxon>Sordariomycetes</taxon>
        <taxon>Hypocreomycetidae</taxon>
        <taxon>Hypocreales</taxon>
        <taxon>Hypocreaceae</taxon>
        <taxon>Cladobotryum</taxon>
    </lineage>
</organism>